<keyword evidence="4" id="KW-0808">Transferase</keyword>
<dbReference type="InterPro" id="IPR020633">
    <property type="entry name" value="Thymidine_kinase_CS"/>
</dbReference>
<dbReference type="SUPFAM" id="SSF57716">
    <property type="entry name" value="Glucocorticoid receptor-like (DNA-binding domain)"/>
    <property type="match status" value="1"/>
</dbReference>
<evidence type="ECO:0000256" key="6">
    <source>
        <dbReference type="ARBA" id="ARBA00022777"/>
    </source>
</evidence>
<dbReference type="GO" id="GO:0005524">
    <property type="term" value="F:ATP binding"/>
    <property type="evidence" value="ECO:0007669"/>
    <property type="project" value="UniProtKB-KW"/>
</dbReference>
<dbReference type="EC" id="2.7.1.21" evidence="2"/>
<dbReference type="GO" id="GO:0046104">
    <property type="term" value="P:thymidine metabolic process"/>
    <property type="evidence" value="ECO:0007669"/>
    <property type="project" value="TreeGrafter"/>
</dbReference>
<keyword evidence="7" id="KW-0067">ATP-binding</keyword>
<dbReference type="EMBL" id="MN739469">
    <property type="protein sequence ID" value="QHT06510.1"/>
    <property type="molecule type" value="Genomic_DNA"/>
</dbReference>
<evidence type="ECO:0000256" key="3">
    <source>
        <dbReference type="ARBA" id="ARBA00022634"/>
    </source>
</evidence>
<dbReference type="PIRSF" id="PIRSF035805">
    <property type="entry name" value="TK_cell"/>
    <property type="match status" value="1"/>
</dbReference>
<dbReference type="Gene3D" id="3.40.50.300">
    <property type="entry name" value="P-loop containing nucleotide triphosphate hydrolases"/>
    <property type="match status" value="1"/>
</dbReference>
<evidence type="ECO:0000256" key="5">
    <source>
        <dbReference type="ARBA" id="ARBA00022741"/>
    </source>
</evidence>
<evidence type="ECO:0000256" key="1">
    <source>
        <dbReference type="ARBA" id="ARBA00007587"/>
    </source>
</evidence>
<dbReference type="InterPro" id="IPR027417">
    <property type="entry name" value="P-loop_NTPase"/>
</dbReference>
<comment type="similarity">
    <text evidence="1">Belongs to the thymidine kinase family.</text>
</comment>
<dbReference type="InterPro" id="IPR001267">
    <property type="entry name" value="Thymidine_kinase"/>
</dbReference>
<reference evidence="8" key="1">
    <citation type="journal article" date="2020" name="Nature">
        <title>Giant virus diversity and host interactions through global metagenomics.</title>
        <authorList>
            <person name="Schulz F."/>
            <person name="Roux S."/>
            <person name="Paez-Espino D."/>
            <person name="Jungbluth S."/>
            <person name="Walsh D.A."/>
            <person name="Denef V.J."/>
            <person name="McMahon K.D."/>
            <person name="Konstantinidis K.T."/>
            <person name="Eloe-Fadrosh E.A."/>
            <person name="Kyrpides N.C."/>
            <person name="Woyke T."/>
        </authorList>
    </citation>
    <scope>NUCLEOTIDE SEQUENCE</scope>
    <source>
        <strain evidence="8">GVMAG-M-3300021425-30</strain>
    </source>
</reference>
<keyword evidence="5" id="KW-0547">Nucleotide-binding</keyword>
<proteinExistence type="inferred from homology"/>
<dbReference type="PANTHER" id="PTHR11441:SF0">
    <property type="entry name" value="THYMIDINE KINASE, CYTOSOLIC"/>
    <property type="match status" value="1"/>
</dbReference>
<evidence type="ECO:0000256" key="4">
    <source>
        <dbReference type="ARBA" id="ARBA00022679"/>
    </source>
</evidence>
<accession>A0A6C0CRM0</accession>
<dbReference type="Gene3D" id="3.30.60.20">
    <property type="match status" value="1"/>
</dbReference>
<organism evidence="8">
    <name type="scientific">viral metagenome</name>
    <dbReference type="NCBI Taxonomy" id="1070528"/>
    <lineage>
        <taxon>unclassified sequences</taxon>
        <taxon>metagenomes</taxon>
        <taxon>organismal metagenomes</taxon>
    </lineage>
</organism>
<keyword evidence="3" id="KW-0237">DNA synthesis</keyword>
<evidence type="ECO:0000313" key="8">
    <source>
        <dbReference type="EMBL" id="QHT06510.1"/>
    </source>
</evidence>
<dbReference type="GO" id="GO:0071897">
    <property type="term" value="P:DNA biosynthetic process"/>
    <property type="evidence" value="ECO:0007669"/>
    <property type="project" value="UniProtKB-KW"/>
</dbReference>
<evidence type="ECO:0000256" key="7">
    <source>
        <dbReference type="ARBA" id="ARBA00022840"/>
    </source>
</evidence>
<dbReference type="GO" id="GO:0004797">
    <property type="term" value="F:thymidine kinase activity"/>
    <property type="evidence" value="ECO:0007669"/>
    <property type="project" value="UniProtKB-EC"/>
</dbReference>
<dbReference type="SUPFAM" id="SSF52540">
    <property type="entry name" value="P-loop containing nucleoside triphosphate hydrolases"/>
    <property type="match status" value="1"/>
</dbReference>
<dbReference type="PROSITE" id="PS00603">
    <property type="entry name" value="TK_CELLULAR_TYPE"/>
    <property type="match status" value="1"/>
</dbReference>
<dbReference type="AlphaFoldDB" id="A0A6C0CRM0"/>
<sequence length="202" mass="22928">MFHSSTMEVKTANDTGYLGIVVGPMYSGKTSRLLSLYKQYMFCEMPIAVINFAEDTRYSDSMLSTHDKNMIPCFMKNTMNEAFPFDGEGIHKYDVFLINEAQFFPDIVDWVKIAISPPFNKKVHISGLDGDFQRNTFGSWLDLIPYCDTIEKLTSICCGCKSAPALFSHRLTDQKEQKVIGSDSYIPLCRKCYDIKSGCRTP</sequence>
<evidence type="ECO:0000256" key="2">
    <source>
        <dbReference type="ARBA" id="ARBA00012118"/>
    </source>
</evidence>
<name>A0A6C0CRM0_9ZZZZ</name>
<dbReference type="PANTHER" id="PTHR11441">
    <property type="entry name" value="THYMIDINE KINASE"/>
    <property type="match status" value="1"/>
</dbReference>
<dbReference type="Pfam" id="PF00265">
    <property type="entry name" value="TK"/>
    <property type="match status" value="1"/>
</dbReference>
<keyword evidence="6" id="KW-0418">Kinase</keyword>
<protein>
    <recommendedName>
        <fullName evidence="2">thymidine kinase</fullName>
        <ecNumber evidence="2">2.7.1.21</ecNumber>
    </recommendedName>
</protein>